<keyword evidence="2" id="KW-1003">Cell membrane</keyword>
<dbReference type="Proteomes" id="UP000616114">
    <property type="component" value="Unassembled WGS sequence"/>
</dbReference>
<feature type="domain" description="ABC transporter substrate-binding protein PnrA-like" evidence="7">
    <location>
        <begin position="94"/>
        <end position="264"/>
    </location>
</feature>
<comment type="caution">
    <text evidence="8">The sequence shown here is derived from an EMBL/GenBank/DDBJ whole genome shotgun (WGS) entry which is preliminary data.</text>
</comment>
<evidence type="ECO:0000256" key="1">
    <source>
        <dbReference type="ARBA" id="ARBA00004236"/>
    </source>
</evidence>
<feature type="compositionally biased region" description="Acidic residues" evidence="6">
    <location>
        <begin position="350"/>
        <end position="361"/>
    </location>
</feature>
<feature type="compositionally biased region" description="Acidic residues" evidence="6">
    <location>
        <begin position="372"/>
        <end position="382"/>
    </location>
</feature>
<evidence type="ECO:0000256" key="3">
    <source>
        <dbReference type="ARBA" id="ARBA00022729"/>
    </source>
</evidence>
<proteinExistence type="predicted"/>
<dbReference type="PANTHER" id="PTHR34296:SF2">
    <property type="entry name" value="ABC TRANSPORTER GUANOSINE-BINDING PROTEIN NUPN"/>
    <property type="match status" value="1"/>
</dbReference>
<accession>A0A8J2TX54</accession>
<name>A0A8J2TX54_9MICO</name>
<comment type="subcellular location">
    <subcellularLocation>
        <location evidence="1">Cell membrane</location>
    </subcellularLocation>
</comment>
<keyword evidence="4" id="KW-0472">Membrane</keyword>
<evidence type="ECO:0000256" key="2">
    <source>
        <dbReference type="ARBA" id="ARBA00022475"/>
    </source>
</evidence>
<keyword evidence="5" id="KW-0449">Lipoprotein</keyword>
<reference evidence="8" key="2">
    <citation type="submission" date="2020-09" db="EMBL/GenBank/DDBJ databases">
        <authorList>
            <person name="Sun Q."/>
            <person name="Zhou Y."/>
        </authorList>
    </citation>
    <scope>NUCLEOTIDE SEQUENCE</scope>
    <source>
        <strain evidence="8">CGMCC 1.12785</strain>
    </source>
</reference>
<feature type="region of interest" description="Disordered" evidence="6">
    <location>
        <begin position="343"/>
        <end position="423"/>
    </location>
</feature>
<keyword evidence="3" id="KW-0732">Signal</keyword>
<evidence type="ECO:0000256" key="6">
    <source>
        <dbReference type="SAM" id="MobiDB-lite"/>
    </source>
</evidence>
<dbReference type="GO" id="GO:0005886">
    <property type="term" value="C:plasma membrane"/>
    <property type="evidence" value="ECO:0007669"/>
    <property type="project" value="UniProtKB-SubCell"/>
</dbReference>
<dbReference type="InterPro" id="IPR050957">
    <property type="entry name" value="BMP_lipoprotein"/>
</dbReference>
<evidence type="ECO:0000313" key="9">
    <source>
        <dbReference type="Proteomes" id="UP000616114"/>
    </source>
</evidence>
<dbReference type="EMBL" id="BMFY01000004">
    <property type="protein sequence ID" value="GGA11273.1"/>
    <property type="molecule type" value="Genomic_DNA"/>
</dbReference>
<organism evidence="8 9">
    <name type="scientific">Sediminivirga luteola</name>
    <dbReference type="NCBI Taxonomy" id="1774748"/>
    <lineage>
        <taxon>Bacteria</taxon>
        <taxon>Bacillati</taxon>
        <taxon>Actinomycetota</taxon>
        <taxon>Actinomycetes</taxon>
        <taxon>Micrococcales</taxon>
        <taxon>Brevibacteriaceae</taxon>
        <taxon>Sediminivirga</taxon>
    </lineage>
</organism>
<dbReference type="AlphaFoldDB" id="A0A8J2TX54"/>
<evidence type="ECO:0000256" key="5">
    <source>
        <dbReference type="ARBA" id="ARBA00023288"/>
    </source>
</evidence>
<dbReference type="InterPro" id="IPR003760">
    <property type="entry name" value="PnrA-like"/>
</dbReference>
<evidence type="ECO:0000313" key="8">
    <source>
        <dbReference type="EMBL" id="GGA11273.1"/>
    </source>
</evidence>
<dbReference type="Gene3D" id="3.40.50.2300">
    <property type="match status" value="2"/>
</dbReference>
<dbReference type="RefSeq" id="WP_188550076.1">
    <property type="nucleotide sequence ID" value="NZ_BMFY01000004.1"/>
</dbReference>
<reference evidence="8" key="1">
    <citation type="journal article" date="2014" name="Int. J. Syst. Evol. Microbiol.">
        <title>Complete genome sequence of Corynebacterium casei LMG S-19264T (=DSM 44701T), isolated from a smear-ripened cheese.</title>
        <authorList>
            <consortium name="US DOE Joint Genome Institute (JGI-PGF)"/>
            <person name="Walter F."/>
            <person name="Albersmeier A."/>
            <person name="Kalinowski J."/>
            <person name="Ruckert C."/>
        </authorList>
    </citation>
    <scope>NUCLEOTIDE SEQUENCE</scope>
    <source>
        <strain evidence="8">CGMCC 1.12785</strain>
    </source>
</reference>
<dbReference type="Pfam" id="PF02608">
    <property type="entry name" value="Bmp"/>
    <property type="match status" value="1"/>
</dbReference>
<keyword evidence="9" id="KW-1185">Reference proteome</keyword>
<gene>
    <name evidence="8" type="ORF">GCM10011333_12650</name>
</gene>
<sequence length="456" mass="45957">MSRTGRPSHSRAVLLGATALLSVGLIAGCGGVEEQAPDPDAPMPEAGCLVAGGAGGGQAGAAEQAFAAMQQARNAGVLAGTSSQRITGPGSLDAALERFAAQDCTLVMGAGGAVGEGLAEAAAQHPETLYVLIDAEPPQEAEGAENLAAVTFDPTGAAFLAGYVAASQSRTGTVAAFAALPTPSTVAALQGFAAGVEHFNDSREAEIELLGWDPEERQGAFTESTSDSGRAARVTRDFIDAGADVIYPVAGPAGLGAADAIDEAAAEAAEARRLDAEDGEEAEPPIAVAEEHQDQVDPDQVRLIWHGADGARLLPEDARQRVLASVELRAELGLSAVLAGWDTPQGADAAEGDAAEDDAGDGGEPNGRGADDPDDAAGDEADPAQAASEAADAGDGDTDAARRTLAVRSHSWTGDLENGGTRLVPPTDIALLSGGSLQAELEVLQREIAEGRIDLP</sequence>
<evidence type="ECO:0000256" key="4">
    <source>
        <dbReference type="ARBA" id="ARBA00023136"/>
    </source>
</evidence>
<dbReference type="PANTHER" id="PTHR34296">
    <property type="entry name" value="TRANSCRIPTIONAL ACTIVATOR PROTEIN MED"/>
    <property type="match status" value="1"/>
</dbReference>
<protein>
    <recommendedName>
        <fullName evidence="7">ABC transporter substrate-binding protein PnrA-like domain-containing protein</fullName>
    </recommendedName>
</protein>
<evidence type="ECO:0000259" key="7">
    <source>
        <dbReference type="Pfam" id="PF02608"/>
    </source>
</evidence>
<dbReference type="PROSITE" id="PS51257">
    <property type="entry name" value="PROKAR_LIPOPROTEIN"/>
    <property type="match status" value="1"/>
</dbReference>